<dbReference type="EMBL" id="JANRMS010000083">
    <property type="protein sequence ID" value="KAJ3547331.1"/>
    <property type="molecule type" value="Genomic_DNA"/>
</dbReference>
<evidence type="ECO:0000313" key="1">
    <source>
        <dbReference type="EMBL" id="KAJ3547331.1"/>
    </source>
</evidence>
<organism evidence="1 2">
    <name type="scientific">Fusarium decemcellulare</name>
    <dbReference type="NCBI Taxonomy" id="57161"/>
    <lineage>
        <taxon>Eukaryota</taxon>
        <taxon>Fungi</taxon>
        <taxon>Dikarya</taxon>
        <taxon>Ascomycota</taxon>
        <taxon>Pezizomycotina</taxon>
        <taxon>Sordariomycetes</taxon>
        <taxon>Hypocreomycetidae</taxon>
        <taxon>Hypocreales</taxon>
        <taxon>Nectriaceae</taxon>
        <taxon>Fusarium</taxon>
        <taxon>Fusarium decemcellulare species complex</taxon>
    </lineage>
</organism>
<evidence type="ECO:0000313" key="2">
    <source>
        <dbReference type="Proteomes" id="UP001148629"/>
    </source>
</evidence>
<sequence>MASSSAALPPSSPHMSDVTLQTAQLNDPSFQEKSDLEDGNTQQPPTAGPPAGGAPDGGLEAWLVVLGVWCTSFCSFGVGAFQEYYQNDLLSSYSSSTIAWIPSLQIFFIMGMGPIIGKLYDNYGPRYLILVGSFLHVFGIMMASISTEYYQILLSQGVCSAIGVCAIFQPAMSTIHGWFDSKRGAAFGLLSTGSSIGGVIFPIMTTRLIKQVGFGWAMRTCAFMILGLLIIANLTVKSLHPPKPQKVSRAQLRQPFHEPEFVFVILGFFCFTYGIFVPINYLPVQALQVGVDPNMVQYLIPILNAASLFGRMFSGIMGDKIGRYNIFIVVCYLSAIWILALWIPANTQNGLIAFAALFGFSSGAYVSLIAPLVAQISPLPEIGFRTGIVFFISSIGGLTTNPICGAILNKPHGWIGVKVFAGMFSLADTLSGLSMRRRMKAFVQKGKQTLRPDSAESTANDDLTPSGRSTTEPPSDTDLENTTTVPVSLEQADSSVATNDSRNHDTFEDANEAVESFSWAGLWAEAYQKVKENPEHSKLLAKFESYLQKGEETTQDAIDGNLNDPLAATEGVDRLKVIQKIADEKLEKLSEAQLSFKIRERPVVVRQAVIKAIQVITTLKPIISGAVSAEPHAALAWAGVMTVLPILENIFQQDEDAVDGLNNIVFLMARYQQLQEASFASEFQHSSHTETTRQLLSHIRAELVSIYAQVYVYETRFVLQYATRNKAHRSLRNTVNADDWKRLWTDIESTSRRIDQGVQNRVGARTLEMWQQVSDIVKSTERIETLQHDILEAVRDVDQRQILLSLKVTGNAIFDSCKTSGVEVPCLRGTQCRILKEIQDWTENPTGETILWLQGMAGTGKTSVALTVANALNERQPFTPGAKFPTTAFLGASFFFKQGDATRNSTSEFFPTLAWCLAGVLPDLKLHIADAIVNNLGIETKGPQQQLKELIVGPLSLLDEKTFVPLRLIVVVDALDECDEKEAENLLGMLANIKHLHQVQLRLLITSRREGHILRGFKELPGELYRSVRLDKIELPTEGNEQIDDITLYLSKTLAEIAKKNNVEEDWITQAEIEKLREKANGLFIYAATTCRFLDTRDFDDKDARDQRLELVFDDEWETDGPQQTVDGIYIKVLKFPDMRSLHKSLQDKLYLDIGRLLGFIAVLFEPASVATLRHLLPLMKDKLSGRLRRLHSIVSVPENETSPIVLVHLSFRDFILSEKRSKQLPFRVEEVSMHREVFERCLELMFSDLRQDICDLVLPGKFVSEVLPSHIEQRIPQYLRYACRYWVDHLAKLDQGLRTEVGLKDCGRVHAFLQEKLLYWLEVMAFMKEAPSIILIINQLQTLINSSEHPDLSSLVYDIKRFVLSNRWIIENVPLQIYCSALLFCPKESVVRSHFQHLIPDWILQRPKTEEKWSSELAALQGHTDDVLAVAMSPTENLVASTSNDRTTRVWDYITGSERFRFQESESAQSVSFSADGRKVASVASHGMIRVRDLAKGTEVELDSDWDDIRRLVFSPTVSSIMALVSVHGKVRIWNVDDEREVFVRDIDAKAYAGALAFSHDGRIVATGSASGLVALWSMEQIEPEKTFNVHAQVYTLGFSMDGKTITVGSSGGTSHWDIDLSERKSFEPDARLLSMAFCPPDGKRVAYVLSSGAIELRDAGTGDLLARIFTRTDVSEISWSRDGTLLAVGDLVHSTIQLWDTTSAAQTVLQEPVEEAPHTVKFLPDVSMVVSLPRTGAAKLWQVADGDMHALPGSVIEVRCSPGGEFVLLVLELAELVEGELVGNLEFQLWDKAMKNKQATFEEMTNVLFLPSSNRIALLSRHGDIQILDNGGDSSVLKEVLSLHVDGISALCPSPNGQLAGLNHRSPGGEDTLQLWDLAKKKKLASITHSNNYPEIAFSPDSEFLCIKEPQKGLDSENYIRLFHAPTGKEIVTLPGGVSSGVPPGSSTSCFDTGKGF</sequence>
<name>A0ACC1SVF6_9HYPO</name>
<dbReference type="Proteomes" id="UP001148629">
    <property type="component" value="Unassembled WGS sequence"/>
</dbReference>
<reference evidence="1" key="1">
    <citation type="submission" date="2022-08" db="EMBL/GenBank/DDBJ databases">
        <title>Genome Sequence of Fusarium decemcellulare.</title>
        <authorList>
            <person name="Buettner E."/>
        </authorList>
    </citation>
    <scope>NUCLEOTIDE SEQUENCE</scope>
    <source>
        <strain evidence="1">Babe19</strain>
    </source>
</reference>
<protein>
    <submittedName>
        <fullName evidence="1">Uncharacterized protein</fullName>
    </submittedName>
</protein>
<gene>
    <name evidence="1" type="ORF">NM208_g1565</name>
</gene>
<comment type="caution">
    <text evidence="1">The sequence shown here is derived from an EMBL/GenBank/DDBJ whole genome shotgun (WGS) entry which is preliminary data.</text>
</comment>
<accession>A0ACC1SVF6</accession>
<keyword evidence="2" id="KW-1185">Reference proteome</keyword>
<proteinExistence type="predicted"/>